<sequence length="418" mass="43361">MNSPEAHAFLRQLLEAAITAADPARVLAKKLPEKPEGKCVVVGAGKSAASMARAVELAWPDVDISGVVVTRYGHSVPTERVKVLEASHPVPDDAGAAAAREILKTACEAGPDDLVLALLSGGGSALMPLPKPPLTLENKILVHRLLLQSGLAIEDMNRIRRRLSLLKGGGLARAAKPARVVTLAISDIPGDDPAAIASGPTLPDPTAHEDLSHLVEWLGPELPQAARQILLEPSEPQTGTEPDFRLIATPRMSLSAAAEVALAAGVTPLLLGDAIEGEARHAGTVMGGIALSCARHGTPVKKPAVLLSGGETTVTIGKSTPGRGGRNTEYLLSLALALKGDKSIHALAADTDGIDGTEEAAGAIIGPDTLARADALGHDARSFLDSNDSYSFFDRLDTLVRTGPTLTNVNDFRAILVS</sequence>
<dbReference type="GeneID" id="97673397"/>
<reference evidence="4" key="1">
    <citation type="submission" date="2015-07" db="EMBL/GenBank/DDBJ databases">
        <authorList>
            <person name="Rodrigo-Torres Lidia"/>
            <person name="Arahal R.David."/>
        </authorList>
    </citation>
    <scope>NUCLEOTIDE SEQUENCE [LARGE SCALE GENOMIC DNA]</scope>
    <source>
        <strain evidence="4">CECT 5096</strain>
    </source>
</reference>
<evidence type="ECO:0000259" key="1">
    <source>
        <dbReference type="Pfam" id="PF05161"/>
    </source>
</evidence>
<name>A0A0M6ZMB3_9HYPH</name>
<dbReference type="GO" id="GO:0005737">
    <property type="term" value="C:cytoplasm"/>
    <property type="evidence" value="ECO:0007669"/>
    <property type="project" value="TreeGrafter"/>
</dbReference>
<dbReference type="SUPFAM" id="SSF82544">
    <property type="entry name" value="GckA/TtuD-like"/>
    <property type="match status" value="1"/>
</dbReference>
<dbReference type="InterPro" id="IPR007835">
    <property type="entry name" value="MOFRL"/>
</dbReference>
<dbReference type="AlphaFoldDB" id="A0A0M6ZMB3"/>
<dbReference type="GO" id="GO:0016618">
    <property type="term" value="F:hydroxypyruvate reductase [NAD(P)H] activity"/>
    <property type="evidence" value="ECO:0007669"/>
    <property type="project" value="UniProtKB-EC"/>
</dbReference>
<keyword evidence="3" id="KW-0560">Oxidoreductase</keyword>
<gene>
    <name evidence="3" type="primary">ttuD_2</name>
    <name evidence="3" type="ORF">LA5096_06171</name>
</gene>
<dbReference type="RefSeq" id="WP_055391823.1">
    <property type="nucleotide sequence ID" value="NZ_CXWA01000019.1"/>
</dbReference>
<dbReference type="Proteomes" id="UP000049983">
    <property type="component" value="Unassembled WGS sequence"/>
</dbReference>
<feature type="domain" description="MOFRL-associated" evidence="2">
    <location>
        <begin position="10"/>
        <end position="230"/>
    </location>
</feature>
<dbReference type="EMBL" id="CXWC01000019">
    <property type="protein sequence ID" value="CTQ79401.1"/>
    <property type="molecule type" value="Genomic_DNA"/>
</dbReference>
<dbReference type="EC" id="1.1.1.81" evidence="3"/>
<keyword evidence="3" id="KW-0670">Pyruvate</keyword>
<dbReference type="STRING" id="311410.LA5095_06190"/>
<protein>
    <submittedName>
        <fullName evidence="3">Putative hydroxypyruvate reductase</fullName>
        <ecNumber evidence="3">1.1.1.81</ecNumber>
    </submittedName>
</protein>
<dbReference type="InterPro" id="IPR037035">
    <property type="entry name" value="GK-like_C_sf"/>
</dbReference>
<feature type="domain" description="MOFRL" evidence="1">
    <location>
        <begin position="305"/>
        <end position="411"/>
    </location>
</feature>
<dbReference type="GO" id="GO:0008887">
    <property type="term" value="F:glycerate kinase activity"/>
    <property type="evidence" value="ECO:0007669"/>
    <property type="project" value="InterPro"/>
</dbReference>
<organism evidence="3 4">
    <name type="scientific">Roseibium album</name>
    <dbReference type="NCBI Taxonomy" id="311410"/>
    <lineage>
        <taxon>Bacteria</taxon>
        <taxon>Pseudomonadati</taxon>
        <taxon>Pseudomonadota</taxon>
        <taxon>Alphaproteobacteria</taxon>
        <taxon>Hyphomicrobiales</taxon>
        <taxon>Stappiaceae</taxon>
        <taxon>Roseibium</taxon>
    </lineage>
</organism>
<dbReference type="PANTHER" id="PTHR12227">
    <property type="entry name" value="GLYCERATE KINASE"/>
    <property type="match status" value="1"/>
</dbReference>
<dbReference type="Gene3D" id="3.40.1480.10">
    <property type="entry name" value="MOFRL domain"/>
    <property type="match status" value="1"/>
</dbReference>
<evidence type="ECO:0000259" key="2">
    <source>
        <dbReference type="Pfam" id="PF13660"/>
    </source>
</evidence>
<keyword evidence="4" id="KW-1185">Reference proteome</keyword>
<proteinExistence type="predicted"/>
<dbReference type="PANTHER" id="PTHR12227:SF0">
    <property type="entry name" value="GLYCERATE KINASE"/>
    <property type="match status" value="1"/>
</dbReference>
<evidence type="ECO:0000313" key="3">
    <source>
        <dbReference type="EMBL" id="CTQ79401.1"/>
    </source>
</evidence>
<accession>A0A0M6ZMB3</accession>
<dbReference type="InterPro" id="IPR039760">
    <property type="entry name" value="MOFRL_protein"/>
</dbReference>
<dbReference type="Pfam" id="PF05161">
    <property type="entry name" value="MOFRL"/>
    <property type="match status" value="1"/>
</dbReference>
<dbReference type="Pfam" id="PF13660">
    <property type="entry name" value="DUF4147"/>
    <property type="match status" value="1"/>
</dbReference>
<dbReference type="OrthoDB" id="9766552at2"/>
<dbReference type="InterPro" id="IPR038614">
    <property type="entry name" value="GK_N_sf"/>
</dbReference>
<evidence type="ECO:0000313" key="4">
    <source>
        <dbReference type="Proteomes" id="UP000049983"/>
    </source>
</evidence>
<dbReference type="Gene3D" id="3.40.50.10180">
    <property type="entry name" value="Glycerate kinase, MOFRL-like N-terminal domain"/>
    <property type="match status" value="1"/>
</dbReference>
<dbReference type="InterPro" id="IPR025286">
    <property type="entry name" value="MOFRL_assoc_dom"/>
</dbReference>